<dbReference type="Gene3D" id="3.40.50.620">
    <property type="entry name" value="HUPs"/>
    <property type="match status" value="1"/>
</dbReference>
<keyword evidence="6 11" id="KW-0332">GMP biosynthesis</keyword>
<evidence type="ECO:0000256" key="12">
    <source>
        <dbReference type="SAM" id="MobiDB-lite"/>
    </source>
</evidence>
<proteinExistence type="evidence at transcript level"/>
<keyword evidence="8 11" id="KW-0067">ATP-binding</keyword>
<dbReference type="Pfam" id="PF00117">
    <property type="entry name" value="GATase"/>
    <property type="match status" value="1"/>
</dbReference>
<dbReference type="FunFam" id="3.40.50.620:FF:000044">
    <property type="entry name" value="GMP synthase [glutamine-hydrolyzing]"/>
    <property type="match status" value="1"/>
</dbReference>
<evidence type="ECO:0000256" key="6">
    <source>
        <dbReference type="ARBA" id="ARBA00022749"/>
    </source>
</evidence>
<dbReference type="Gene3D" id="3.30.300.10">
    <property type="match status" value="2"/>
</dbReference>
<evidence type="ECO:0000256" key="3">
    <source>
        <dbReference type="ARBA" id="ARBA00012746"/>
    </source>
</evidence>
<dbReference type="PROSITE" id="PS51553">
    <property type="entry name" value="GMPS_ATP_PPASE"/>
    <property type="match status" value="1"/>
</dbReference>
<feature type="domain" description="GMPS ATP-PPase" evidence="13">
    <location>
        <begin position="291"/>
        <end position="499"/>
    </location>
</feature>
<feature type="binding site" evidence="11">
    <location>
        <begin position="318"/>
        <end position="324"/>
    </location>
    <ligand>
        <name>ATP</name>
        <dbReference type="ChEBI" id="CHEBI:30616"/>
    </ligand>
</feature>
<dbReference type="PANTHER" id="PTHR11922:SF2">
    <property type="entry name" value="GMP SYNTHASE [GLUTAMINE-HYDROLYZING]"/>
    <property type="match status" value="1"/>
</dbReference>
<dbReference type="PRINTS" id="PR00097">
    <property type="entry name" value="ANTSNTHASEII"/>
</dbReference>
<dbReference type="PROSITE" id="PS51273">
    <property type="entry name" value="GATASE_TYPE_1"/>
    <property type="match status" value="1"/>
</dbReference>
<keyword evidence="4" id="KW-0436">Ligase</keyword>
<dbReference type="SUPFAM" id="SSF52317">
    <property type="entry name" value="Class I glutamine amidotransferase-like"/>
    <property type="match status" value="1"/>
</dbReference>
<evidence type="ECO:0000256" key="5">
    <source>
        <dbReference type="ARBA" id="ARBA00022741"/>
    </source>
</evidence>
<dbReference type="MEROPS" id="C26.A24"/>
<keyword evidence="7 11" id="KW-0658">Purine biosynthesis</keyword>
<dbReference type="AlphaFoldDB" id="F1KV09"/>
<dbReference type="NCBIfam" id="NF000848">
    <property type="entry name" value="PRK00074.1"/>
    <property type="match status" value="1"/>
</dbReference>
<dbReference type="UniPathway" id="UPA00189">
    <property type="reaction ID" value="UER00296"/>
</dbReference>
<dbReference type="PRINTS" id="PR00096">
    <property type="entry name" value="GATASE"/>
</dbReference>
<comment type="pathway">
    <text evidence="1">Purine metabolism; GMP biosynthesis; GMP from XMP (L-Gln route): step 1/1.</text>
</comment>
<organism evidence="14">
    <name type="scientific">Ascaris suum</name>
    <name type="common">Pig roundworm</name>
    <name type="synonym">Ascaris lumbricoides</name>
    <dbReference type="NCBI Taxonomy" id="6253"/>
    <lineage>
        <taxon>Eukaryota</taxon>
        <taxon>Metazoa</taxon>
        <taxon>Ecdysozoa</taxon>
        <taxon>Nematoda</taxon>
        <taxon>Chromadorea</taxon>
        <taxon>Rhabditida</taxon>
        <taxon>Spirurina</taxon>
        <taxon>Ascaridomorpha</taxon>
        <taxon>Ascaridoidea</taxon>
        <taxon>Ascarididae</taxon>
        <taxon>Ascaris</taxon>
    </lineage>
</organism>
<evidence type="ECO:0000313" key="14">
    <source>
        <dbReference type="EMBL" id="ADY41713.1"/>
    </source>
</evidence>
<dbReference type="GO" id="GO:0005524">
    <property type="term" value="F:ATP binding"/>
    <property type="evidence" value="ECO:0007669"/>
    <property type="project" value="UniProtKB-UniRule"/>
</dbReference>
<dbReference type="InterPro" id="IPR014729">
    <property type="entry name" value="Rossmann-like_a/b/a_fold"/>
</dbReference>
<evidence type="ECO:0000256" key="11">
    <source>
        <dbReference type="PROSITE-ProRule" id="PRU00886"/>
    </source>
</evidence>
<dbReference type="FunFam" id="3.30.300.10:FF:000008">
    <property type="entry name" value="GMP synthase [glutamine-hydrolyzing]"/>
    <property type="match status" value="1"/>
</dbReference>
<dbReference type="EC" id="6.3.5.2" evidence="3"/>
<dbReference type="CDD" id="cd01742">
    <property type="entry name" value="GATase1_GMP_Synthase"/>
    <property type="match status" value="1"/>
</dbReference>
<dbReference type="InterPro" id="IPR025777">
    <property type="entry name" value="GMPS_ATP_PPase_dom"/>
</dbReference>
<evidence type="ECO:0000256" key="4">
    <source>
        <dbReference type="ARBA" id="ARBA00022598"/>
    </source>
</evidence>
<accession>F1KV09</accession>
<dbReference type="Pfam" id="PF02540">
    <property type="entry name" value="NAD_synthase"/>
    <property type="match status" value="1"/>
</dbReference>
<reference evidence="14" key="1">
    <citation type="journal article" date="2011" name="Genome Res.">
        <title>Deep small RNA sequencing from the nematode Ascaris reveals conservation, functional diversification, and novel developmental profiles.</title>
        <authorList>
            <person name="Wang J."/>
            <person name="Czech B."/>
            <person name="Crunk A."/>
            <person name="Wallace A."/>
            <person name="Mitreva M."/>
            <person name="Hannon G.J."/>
            <person name="Davis R.E."/>
        </authorList>
    </citation>
    <scope>NUCLEOTIDE SEQUENCE</scope>
</reference>
<sequence>MKRSASPTLPEGATQPKNEAPPTCNGQPANSDQRNNAICRLSSSTHDQLTVGDCGASADASIMEIEDCATSAESVPNGNGVHKDQRINSKLEDATKERIAILDFGAQFGKVIDRRIREKNVMSEMLPLSTKASDLLAKGYFKAIVVSGGPSSVYSPSAPQFDEAIFTCGLPVLGICYGFQLMNKVFGGSVTKETLREDGQTEVEVDTSCRLFSGLSSKQRVLLTHGDSVVEGTVAEGFKVIARSGNLIAGIADEKRKLYGVQFHPEVDLTLRGRDMFESFLFKVVGCKGDFTMGNREQLCIDEIRNVVGDKKVLVMVSGGVDSTVCAALMHKALGPDKVVAIHIDNGFMRYNESEGVVEALNKLNLNVKRYDAFHSFICGTVTVDGVVSRPLLRTTQPEMKRKIIGDTFMRVKDCVMEELKLDKDIFLAQGTLRPDLIESASSLASGHADTIKTHHNDTALVRELRDLGKVIEPLKDFHKDEVRELGESLGLPRSIVMRHPFPGPGLAIRVICAEQPYICDLDVFLATQQNLSLIANLAHCDDESEEYLSVAQNLSAAELHALCDHDHEIATTLLPIQTVGVQGDCRSYSYVAALSTSERPIPWTTLERLARIIPRLLHNINRVVYVFGEAVEYPVSDITCTYLNDFNLSYLRWADRLANDVLLGLDEDQRRDPSLEVCINRIQQMPVVMVPIHFDRDPVERKVSTLRSYVLRPFITNDFMTGVAALPGRDIPEKSILEMVRRISNQVPLTSRVMIDLTSKPPGTTEWE</sequence>
<dbReference type="InterPro" id="IPR029062">
    <property type="entry name" value="Class_I_gatase-like"/>
</dbReference>
<dbReference type="EMBL" id="JI166351">
    <property type="protein sequence ID" value="ADY41713.1"/>
    <property type="molecule type" value="mRNA"/>
</dbReference>
<evidence type="ECO:0000256" key="7">
    <source>
        <dbReference type="ARBA" id="ARBA00022755"/>
    </source>
</evidence>
<name>F1KV09_ASCSU</name>
<dbReference type="InterPro" id="IPR001674">
    <property type="entry name" value="GMP_synth_C"/>
</dbReference>
<keyword evidence="9" id="KW-0315">Glutamine amidotransferase</keyword>
<dbReference type="FunFam" id="3.40.50.880:FF:000013">
    <property type="entry name" value="GMP synthase [glutamine-hydrolyzing]"/>
    <property type="match status" value="1"/>
</dbReference>
<evidence type="ECO:0000259" key="13">
    <source>
        <dbReference type="PROSITE" id="PS51553"/>
    </source>
</evidence>
<evidence type="ECO:0000256" key="2">
    <source>
        <dbReference type="ARBA" id="ARBA00011738"/>
    </source>
</evidence>
<dbReference type="Gene3D" id="3.40.50.880">
    <property type="match status" value="1"/>
</dbReference>
<protein>
    <recommendedName>
        <fullName evidence="3">GMP synthase (glutamine-hydrolyzing)</fullName>
        <ecNumber evidence="3">6.3.5.2</ecNumber>
    </recommendedName>
    <alternativeName>
        <fullName evidence="10">Glutamine amidotransferase</fullName>
    </alternativeName>
</protein>
<dbReference type="CDD" id="cd01997">
    <property type="entry name" value="GMP_synthase_C"/>
    <property type="match status" value="1"/>
</dbReference>
<dbReference type="NCBIfam" id="TIGR00888">
    <property type="entry name" value="guaA_Nterm"/>
    <property type="match status" value="1"/>
</dbReference>
<dbReference type="SUPFAM" id="SSF52402">
    <property type="entry name" value="Adenine nucleotide alpha hydrolases-like"/>
    <property type="match status" value="1"/>
</dbReference>
<evidence type="ECO:0000256" key="8">
    <source>
        <dbReference type="ARBA" id="ARBA00022840"/>
    </source>
</evidence>
<keyword evidence="5 11" id="KW-0547">Nucleotide-binding</keyword>
<dbReference type="GO" id="GO:0003921">
    <property type="term" value="F:GMP synthase activity"/>
    <property type="evidence" value="ECO:0007669"/>
    <property type="project" value="InterPro"/>
</dbReference>
<feature type="region of interest" description="Disordered" evidence="12">
    <location>
        <begin position="1"/>
        <end position="32"/>
    </location>
</feature>
<dbReference type="Pfam" id="PF00958">
    <property type="entry name" value="GMP_synt_C"/>
    <property type="match status" value="1"/>
</dbReference>
<dbReference type="GO" id="GO:0005829">
    <property type="term" value="C:cytosol"/>
    <property type="evidence" value="ECO:0007669"/>
    <property type="project" value="TreeGrafter"/>
</dbReference>
<dbReference type="InterPro" id="IPR022310">
    <property type="entry name" value="NAD/GMP_synthase"/>
</dbReference>
<dbReference type="SUPFAM" id="SSF54810">
    <property type="entry name" value="GMP synthetase C-terminal dimerisation domain"/>
    <property type="match status" value="2"/>
</dbReference>
<dbReference type="InterPro" id="IPR004739">
    <property type="entry name" value="GMP_synth_GATase"/>
</dbReference>
<dbReference type="PANTHER" id="PTHR11922">
    <property type="entry name" value="GMP SYNTHASE-RELATED"/>
    <property type="match status" value="1"/>
</dbReference>
<evidence type="ECO:0000256" key="9">
    <source>
        <dbReference type="ARBA" id="ARBA00022962"/>
    </source>
</evidence>
<comment type="subunit">
    <text evidence="2">Homodimer.</text>
</comment>
<evidence type="ECO:0000256" key="10">
    <source>
        <dbReference type="ARBA" id="ARBA00031356"/>
    </source>
</evidence>
<evidence type="ECO:0000256" key="1">
    <source>
        <dbReference type="ARBA" id="ARBA00005153"/>
    </source>
</evidence>
<dbReference type="InterPro" id="IPR017926">
    <property type="entry name" value="GATASE"/>
</dbReference>